<dbReference type="OrthoDB" id="3746482at2"/>
<evidence type="ECO:0000313" key="2">
    <source>
        <dbReference type="EMBL" id="TXL62291.1"/>
    </source>
</evidence>
<feature type="transmembrane region" description="Helical" evidence="1">
    <location>
        <begin position="92"/>
        <end position="114"/>
    </location>
</feature>
<organism evidence="2 3">
    <name type="scientific">Aeromicrobium terrae</name>
    <dbReference type="NCBI Taxonomy" id="2498846"/>
    <lineage>
        <taxon>Bacteria</taxon>
        <taxon>Bacillati</taxon>
        <taxon>Actinomycetota</taxon>
        <taxon>Actinomycetes</taxon>
        <taxon>Propionibacteriales</taxon>
        <taxon>Nocardioidaceae</taxon>
        <taxon>Aeromicrobium</taxon>
    </lineage>
</organism>
<evidence type="ECO:0000313" key="3">
    <source>
        <dbReference type="Proteomes" id="UP000321571"/>
    </source>
</evidence>
<dbReference type="Proteomes" id="UP000321571">
    <property type="component" value="Unassembled WGS sequence"/>
</dbReference>
<keyword evidence="3" id="KW-1185">Reference proteome</keyword>
<gene>
    <name evidence="2" type="ORF">FHP06_06235</name>
</gene>
<feature type="transmembrane region" description="Helical" evidence="1">
    <location>
        <begin position="180"/>
        <end position="201"/>
    </location>
</feature>
<keyword evidence="1" id="KW-0472">Membrane</keyword>
<feature type="transmembrane region" description="Helical" evidence="1">
    <location>
        <begin position="207"/>
        <end position="228"/>
    </location>
</feature>
<evidence type="ECO:0000256" key="1">
    <source>
        <dbReference type="SAM" id="Phobius"/>
    </source>
</evidence>
<protein>
    <submittedName>
        <fullName evidence="2">Uncharacterized protein</fullName>
    </submittedName>
</protein>
<proteinExistence type="predicted"/>
<name>A0A5C8NNC5_9ACTN</name>
<dbReference type="EMBL" id="VDUX01000002">
    <property type="protein sequence ID" value="TXL62291.1"/>
    <property type="molecule type" value="Genomic_DNA"/>
</dbReference>
<accession>A0A5C8NNC5</accession>
<comment type="caution">
    <text evidence="2">The sequence shown here is derived from an EMBL/GenBank/DDBJ whole genome shotgun (WGS) entry which is preliminary data.</text>
</comment>
<keyword evidence="1" id="KW-0812">Transmembrane</keyword>
<feature type="transmembrane region" description="Helical" evidence="1">
    <location>
        <begin position="240"/>
        <end position="260"/>
    </location>
</feature>
<reference evidence="2 3" key="1">
    <citation type="submission" date="2019-06" db="EMBL/GenBank/DDBJ databases">
        <title>Aeromicrobium sp. nov., isolated from a maize field.</title>
        <authorList>
            <person name="Lin S.-Y."/>
            <person name="Tsai C.-F."/>
            <person name="Young C.-C."/>
        </authorList>
    </citation>
    <scope>NUCLEOTIDE SEQUENCE [LARGE SCALE GENOMIC DNA]</scope>
    <source>
        <strain evidence="2 3">CC-CFT486</strain>
    </source>
</reference>
<dbReference type="RefSeq" id="WP_147684828.1">
    <property type="nucleotide sequence ID" value="NZ_VDUX01000002.1"/>
</dbReference>
<sequence>MSRIGASALSVVLAGILALAAHTGVMLLVAAVVVVVQVMLASAPAPADSRGRAVPTPRFAVALTAGVVSTVVAVRPSVLLGADGSRAGNEGLVTNGVLAGVLPGVAAGLFVALLSQMLRKDGRRELVVSTGYATSLAMFAALVSSWVGAARAAAGQDVVTISCVALGAALLVWPLPIDRYVSAALAVTVGSGAGAVAALVVDGLPTWFFGVAVGAGIALFGVLGQVLGRAWAQGRSHVTSAGWGFPAAMAIALAGPIAYLGGQLVTASF</sequence>
<feature type="transmembrane region" description="Helical" evidence="1">
    <location>
        <begin position="153"/>
        <end position="173"/>
    </location>
</feature>
<feature type="transmembrane region" description="Helical" evidence="1">
    <location>
        <begin position="126"/>
        <end position="147"/>
    </location>
</feature>
<keyword evidence="1" id="KW-1133">Transmembrane helix</keyword>
<dbReference type="AlphaFoldDB" id="A0A5C8NNC5"/>